<keyword evidence="3" id="KW-1185">Reference proteome</keyword>
<accession>A0A4U1BIS3</accession>
<evidence type="ECO:0000313" key="3">
    <source>
        <dbReference type="Proteomes" id="UP000305674"/>
    </source>
</evidence>
<feature type="signal peptide" evidence="1">
    <location>
        <begin position="1"/>
        <end position="20"/>
    </location>
</feature>
<evidence type="ECO:0000313" key="2">
    <source>
        <dbReference type="EMBL" id="TKB51406.1"/>
    </source>
</evidence>
<dbReference type="Pfam" id="PF04314">
    <property type="entry name" value="PCuAC"/>
    <property type="match status" value="1"/>
</dbReference>
<dbReference type="Proteomes" id="UP000305674">
    <property type="component" value="Unassembled WGS sequence"/>
</dbReference>
<feature type="chain" id="PRO_5020343590" evidence="1">
    <location>
        <begin position="21"/>
        <end position="149"/>
    </location>
</feature>
<dbReference type="InterPro" id="IPR058248">
    <property type="entry name" value="Lxx211020-like"/>
</dbReference>
<evidence type="ECO:0000256" key="1">
    <source>
        <dbReference type="SAM" id="SignalP"/>
    </source>
</evidence>
<dbReference type="InterPro" id="IPR007410">
    <property type="entry name" value="LpqE-like"/>
</dbReference>
<protein>
    <submittedName>
        <fullName evidence="2">Copper chaperone PCu(A)C</fullName>
    </submittedName>
</protein>
<dbReference type="OrthoDB" id="9796962at2"/>
<dbReference type="Gene3D" id="2.60.40.1890">
    <property type="entry name" value="PCu(A)C copper chaperone"/>
    <property type="match status" value="1"/>
</dbReference>
<dbReference type="EMBL" id="SWCI01000001">
    <property type="protein sequence ID" value="TKB51406.1"/>
    <property type="molecule type" value="Genomic_DNA"/>
</dbReference>
<dbReference type="InterPro" id="IPR036182">
    <property type="entry name" value="PCuAC_sf"/>
</dbReference>
<keyword evidence="1" id="KW-0732">Signal</keyword>
<comment type="caution">
    <text evidence="2">The sequence shown here is derived from an EMBL/GenBank/DDBJ whole genome shotgun (WGS) entry which is preliminary data.</text>
</comment>
<reference evidence="2 3" key="1">
    <citation type="submission" date="2019-04" db="EMBL/GenBank/DDBJ databases">
        <authorList>
            <person name="Hwang J.C."/>
        </authorList>
    </citation>
    <scope>NUCLEOTIDE SEQUENCE [LARGE SCALE GENOMIC DNA]</scope>
    <source>
        <strain evidence="2 3">IMCC35001</strain>
    </source>
</reference>
<dbReference type="PANTHER" id="PTHR36302">
    <property type="entry name" value="BLR7088 PROTEIN"/>
    <property type="match status" value="1"/>
</dbReference>
<sequence length="149" mass="16051">MKFKQLFIFSALLTATPVMAAITLSDAQVREMPPGVPNTAAYLTLHNDGEATALVGASCDIAANTEIHTMLTENGMMKMRRIDRVDLPAGQSVSLHQGGDHLMLLQLTRQPLAGQRINCILTFASGASLSATLPVVEMKSAGHEHHQHH</sequence>
<dbReference type="SUPFAM" id="SSF110087">
    <property type="entry name" value="DR1885-like metal-binding protein"/>
    <property type="match status" value="1"/>
</dbReference>
<dbReference type="PANTHER" id="PTHR36302:SF1">
    <property type="entry name" value="COPPER CHAPERONE PCU(A)C"/>
    <property type="match status" value="1"/>
</dbReference>
<organism evidence="2 3">
    <name type="scientific">Ferrimonas sediminicola</name>
    <dbReference type="NCBI Taxonomy" id="2569538"/>
    <lineage>
        <taxon>Bacteria</taxon>
        <taxon>Pseudomonadati</taxon>
        <taxon>Pseudomonadota</taxon>
        <taxon>Gammaproteobacteria</taxon>
        <taxon>Alteromonadales</taxon>
        <taxon>Ferrimonadaceae</taxon>
        <taxon>Ferrimonas</taxon>
    </lineage>
</organism>
<gene>
    <name evidence="2" type="ORF">FCL40_02305</name>
</gene>
<name>A0A4U1BIS3_9GAMM</name>
<dbReference type="RefSeq" id="WP_136850933.1">
    <property type="nucleotide sequence ID" value="NZ_SWCI01000001.1"/>
</dbReference>
<dbReference type="AlphaFoldDB" id="A0A4U1BIS3"/>
<proteinExistence type="predicted"/>